<evidence type="ECO:0000256" key="1">
    <source>
        <dbReference type="SAM" id="MobiDB-lite"/>
    </source>
</evidence>
<organism evidence="2 3">
    <name type="scientific">Mycena sanguinolenta</name>
    <dbReference type="NCBI Taxonomy" id="230812"/>
    <lineage>
        <taxon>Eukaryota</taxon>
        <taxon>Fungi</taxon>
        <taxon>Dikarya</taxon>
        <taxon>Basidiomycota</taxon>
        <taxon>Agaricomycotina</taxon>
        <taxon>Agaricomycetes</taxon>
        <taxon>Agaricomycetidae</taxon>
        <taxon>Agaricales</taxon>
        <taxon>Marasmiineae</taxon>
        <taxon>Mycenaceae</taxon>
        <taxon>Mycena</taxon>
    </lineage>
</organism>
<accession>A0A8H7CGY7</accession>
<keyword evidence="3" id="KW-1185">Reference proteome</keyword>
<name>A0A8H7CGY7_9AGAR</name>
<evidence type="ECO:0000313" key="3">
    <source>
        <dbReference type="Proteomes" id="UP000623467"/>
    </source>
</evidence>
<gene>
    <name evidence="2" type="ORF">MSAN_02282500</name>
</gene>
<dbReference type="AlphaFoldDB" id="A0A8H7CGY7"/>
<reference evidence="2" key="1">
    <citation type="submission" date="2020-05" db="EMBL/GenBank/DDBJ databases">
        <title>Mycena genomes resolve the evolution of fungal bioluminescence.</title>
        <authorList>
            <person name="Tsai I.J."/>
        </authorList>
    </citation>
    <scope>NUCLEOTIDE SEQUENCE</scope>
    <source>
        <strain evidence="2">160909Yilan</strain>
    </source>
</reference>
<dbReference type="Proteomes" id="UP000623467">
    <property type="component" value="Unassembled WGS sequence"/>
</dbReference>
<protein>
    <submittedName>
        <fullName evidence="2">Uncharacterized protein</fullName>
    </submittedName>
</protein>
<feature type="region of interest" description="Disordered" evidence="1">
    <location>
        <begin position="81"/>
        <end position="118"/>
    </location>
</feature>
<sequence>MDPQADSDEEFIVLSTSDYTESPSYAFAELFVKSIGFLPSLLGAKVTEFQSSGAAGTYTRKYSETMGRQIVDQRSVTNYYISGGRGGSGGEGGDKGGDGGPGHGPTVYFGQPETREPSDFRTIRRGDLKLLKEVRLSTESGVVSRQSRGADVRRTVYHAEIRGDPGIVTVAMYQGDGAEEEWRTDVATYESIWHPHVMQLYGFVNTTRLYAMVFHDELIPFDEFFSHFQHSSILTAYIKGYGLIIKTTEYREALNYISDVFRKPPSSINCDIWIQPSTGKFCLDLVLGGPETTIELRWPDIHILRLENLSLDAPDSENMIISTMSEDQYYELCSEPLEHVCQVSTKLPIGPAISRLDSQHRTCVRIMEPLQTLHESELHWNNYGKAPDELLPNSWIRYDSHRTNTLLLKLQLPFSAHGIAKAWLAQANCIFAELQELEHIEDYVCVSQAEFMLRIPYKHDIPQGYLFVCPPEDFRTGTKHHANLYQWPACPAYWSLDPSGVNCLSTEDVKNLGFPAIHIETVVGKGFNPDSREVARQLGYPLFEVLSDHVPFPAREVEDPWCDLDDPEFCWELGHFL</sequence>
<proteinExistence type="predicted"/>
<comment type="caution">
    <text evidence="2">The sequence shown here is derived from an EMBL/GenBank/DDBJ whole genome shotgun (WGS) entry which is preliminary data.</text>
</comment>
<evidence type="ECO:0000313" key="2">
    <source>
        <dbReference type="EMBL" id="KAF7337299.1"/>
    </source>
</evidence>
<dbReference type="EMBL" id="JACAZH010000035">
    <property type="protein sequence ID" value="KAF7337299.1"/>
    <property type="molecule type" value="Genomic_DNA"/>
</dbReference>